<comment type="similarity">
    <text evidence="7">Belongs to the transglycosylase MltG family.</text>
</comment>
<comment type="function">
    <text evidence="7">Functions as a peptidoglycan terminase that cleaves nascent peptidoglycan strands endolytically to terminate their elongation.</text>
</comment>
<dbReference type="GO" id="GO:0008932">
    <property type="term" value="F:lytic endotransglycosylase activity"/>
    <property type="evidence" value="ECO:0007669"/>
    <property type="project" value="UniProtKB-UniRule"/>
</dbReference>
<evidence type="ECO:0000313" key="9">
    <source>
        <dbReference type="Proteomes" id="UP000806542"/>
    </source>
</evidence>
<evidence type="ECO:0000313" key="8">
    <source>
        <dbReference type="EMBL" id="MBE5039921.1"/>
    </source>
</evidence>
<comment type="catalytic activity">
    <reaction evidence="7">
        <text>a peptidoglycan chain = a peptidoglycan chain with N-acetyl-1,6-anhydromuramyl-[peptide] at the reducing end + a peptidoglycan chain with N-acetylglucosamine at the non-reducing end.</text>
        <dbReference type="EC" id="4.2.2.29"/>
    </reaction>
</comment>
<feature type="site" description="Important for catalytic activity" evidence="7">
    <location>
        <position position="234"/>
    </location>
</feature>
<dbReference type="GO" id="GO:0009252">
    <property type="term" value="P:peptidoglycan biosynthetic process"/>
    <property type="evidence" value="ECO:0007669"/>
    <property type="project" value="UniProtKB-UniRule"/>
</dbReference>
<name>A0A9D5M0J8_9FIRM</name>
<organism evidence="8 9">
    <name type="scientific">Ructibacterium gallinarum</name>
    <dbReference type="NCBI Taxonomy" id="2779355"/>
    <lineage>
        <taxon>Bacteria</taxon>
        <taxon>Bacillati</taxon>
        <taxon>Bacillota</taxon>
        <taxon>Clostridia</taxon>
        <taxon>Eubacteriales</taxon>
        <taxon>Oscillospiraceae</taxon>
        <taxon>Ructibacterium</taxon>
    </lineage>
</organism>
<reference evidence="8" key="1">
    <citation type="submission" date="2020-10" db="EMBL/GenBank/DDBJ databases">
        <title>ChiBAC.</title>
        <authorList>
            <person name="Zenner C."/>
            <person name="Hitch T.C.A."/>
            <person name="Clavel T."/>
        </authorList>
    </citation>
    <scope>NUCLEOTIDE SEQUENCE</scope>
    <source>
        <strain evidence="8">DSM 107454</strain>
    </source>
</reference>
<dbReference type="Gene3D" id="3.30.160.60">
    <property type="entry name" value="Classic Zinc Finger"/>
    <property type="match status" value="1"/>
</dbReference>
<dbReference type="CDD" id="cd08010">
    <property type="entry name" value="MltG_like"/>
    <property type="match status" value="1"/>
</dbReference>
<dbReference type="AlphaFoldDB" id="A0A9D5M0J8"/>
<dbReference type="PANTHER" id="PTHR30518:SF2">
    <property type="entry name" value="ENDOLYTIC MUREIN TRANSGLYCOSYLASE"/>
    <property type="match status" value="1"/>
</dbReference>
<keyword evidence="1 7" id="KW-1003">Cell membrane</keyword>
<accession>A0A9D5M0J8</accession>
<evidence type="ECO:0000256" key="1">
    <source>
        <dbReference type="ARBA" id="ARBA00022475"/>
    </source>
</evidence>
<evidence type="ECO:0000256" key="2">
    <source>
        <dbReference type="ARBA" id="ARBA00022692"/>
    </source>
</evidence>
<dbReference type="InterPro" id="IPR003770">
    <property type="entry name" value="MLTG-like"/>
</dbReference>
<dbReference type="Gene3D" id="3.30.1490.480">
    <property type="entry name" value="Endolytic murein transglycosylase"/>
    <property type="match status" value="1"/>
</dbReference>
<dbReference type="EMBL" id="JADCKB010000009">
    <property type="protein sequence ID" value="MBE5039921.1"/>
    <property type="molecule type" value="Genomic_DNA"/>
</dbReference>
<keyword evidence="2 7" id="KW-0812">Transmembrane</keyword>
<evidence type="ECO:0000256" key="5">
    <source>
        <dbReference type="ARBA" id="ARBA00023239"/>
    </source>
</evidence>
<evidence type="ECO:0000256" key="7">
    <source>
        <dbReference type="HAMAP-Rule" id="MF_02065"/>
    </source>
</evidence>
<evidence type="ECO:0000256" key="6">
    <source>
        <dbReference type="ARBA" id="ARBA00023316"/>
    </source>
</evidence>
<protein>
    <recommendedName>
        <fullName evidence="7">Endolytic murein transglycosylase</fullName>
        <ecNumber evidence="7">4.2.2.29</ecNumber>
    </recommendedName>
    <alternativeName>
        <fullName evidence="7">Peptidoglycan lytic transglycosylase</fullName>
    </alternativeName>
    <alternativeName>
        <fullName evidence="7">Peptidoglycan polymerization terminase</fullName>
    </alternativeName>
</protein>
<comment type="caution">
    <text evidence="8">The sequence shown here is derived from an EMBL/GenBank/DDBJ whole genome shotgun (WGS) entry which is preliminary data.</text>
</comment>
<dbReference type="NCBIfam" id="TIGR00247">
    <property type="entry name" value="endolytic transglycosylase MltG"/>
    <property type="match status" value="1"/>
</dbReference>
<dbReference type="RefSeq" id="WP_226392472.1">
    <property type="nucleotide sequence ID" value="NZ_JADCKB010000009.1"/>
</dbReference>
<keyword evidence="4 7" id="KW-0472">Membrane</keyword>
<dbReference type="GO" id="GO:0005886">
    <property type="term" value="C:plasma membrane"/>
    <property type="evidence" value="ECO:0007669"/>
    <property type="project" value="UniProtKB-SubCell"/>
</dbReference>
<dbReference type="PANTHER" id="PTHR30518">
    <property type="entry name" value="ENDOLYTIC MUREIN TRANSGLYCOSYLASE"/>
    <property type="match status" value="1"/>
</dbReference>
<dbReference type="Proteomes" id="UP000806542">
    <property type="component" value="Unassembled WGS sequence"/>
</dbReference>
<keyword evidence="6 7" id="KW-0961">Cell wall biogenesis/degradation</keyword>
<proteinExistence type="inferred from homology"/>
<evidence type="ECO:0000256" key="4">
    <source>
        <dbReference type="ARBA" id="ARBA00023136"/>
    </source>
</evidence>
<keyword evidence="3 7" id="KW-1133">Transmembrane helix</keyword>
<sequence length="349" mass="39503">MEREKRQRKKRRGCGFYFLIFLLVVIVAGGSVTGVLVYRDMTGANGDNKNYVIEIPEGAGSSSIANILRNRGIIQYAFAFKLYTRMTGEPAYQKGRHTLNPTMSYAQLCEKLSGAPDQEDAGTKRVAIPEGYELRQIVDLLVEKGLGTHEEFMDEIENGNFDFDFIKKIPRKENRLEGYLYPDTYLFSVEDSPHDIIQKMLNAFQENVVPAYEAVRTPYSLDQVIIFASVVEREAANDEERPIVASVFYNRIDRGMKLESCATVQYILKERKEILSNEDIAIDSNYNTYKYKGLPVGPIASPGLKSVEAVLEPADTDYLYFVATADGSQNLFSETFEEHNQKIQEVQGN</sequence>
<gene>
    <name evidence="7 8" type="primary">mltG</name>
    <name evidence="8" type="ORF">INF28_05520</name>
</gene>
<keyword evidence="9" id="KW-1185">Reference proteome</keyword>
<dbReference type="Pfam" id="PF02618">
    <property type="entry name" value="YceG"/>
    <property type="match status" value="1"/>
</dbReference>
<evidence type="ECO:0000256" key="3">
    <source>
        <dbReference type="ARBA" id="ARBA00022989"/>
    </source>
</evidence>
<keyword evidence="5 7" id="KW-0456">Lyase</keyword>
<comment type="subcellular location">
    <subcellularLocation>
        <location evidence="7">Cell membrane</location>
        <topology evidence="7">Single-pass membrane protein</topology>
    </subcellularLocation>
</comment>
<dbReference type="HAMAP" id="MF_02065">
    <property type="entry name" value="MltG"/>
    <property type="match status" value="1"/>
</dbReference>
<dbReference type="EC" id="4.2.2.29" evidence="7"/>
<dbReference type="GO" id="GO:0071555">
    <property type="term" value="P:cell wall organization"/>
    <property type="evidence" value="ECO:0007669"/>
    <property type="project" value="UniProtKB-KW"/>
</dbReference>
<feature type="transmembrane region" description="Helical" evidence="7">
    <location>
        <begin position="16"/>
        <end position="38"/>
    </location>
</feature>